<sequence length="298" mass="31273">MKNPPRLNRRHFFLAGLITIASSEAAIFSENFDDGNAASRWSVVSQQEGITGPDGSVDFAFDYSTLGLSNPAGGSDTTGAFLQFNKTDNGPINEGESYSIYPTGGDFSGIFRIDLDMFVYNDGGGGSTEHGMIGIFLNNADPVSPYEFGTNGGPLAWVYSGEGGDGTGDLGVYKEGSATSTGYNPLGDYADNPLIPGFDATSGPAASNPRGAWVDVTIRSNGTLIEWLLNGAVVDTYDNSGGYYTNGNLLIGGMDVFNSANANNGVIVDNIVVTVPEPSMAMLSFAGLVGFLRRKRGK</sequence>
<name>A0ABP9UTC8_9BACT</name>
<feature type="chain" id="PRO_5045436937" description="Ice-binding protein C-terminal domain-containing protein" evidence="1">
    <location>
        <begin position="26"/>
        <end position="298"/>
    </location>
</feature>
<protein>
    <recommendedName>
        <fullName evidence="2">Ice-binding protein C-terminal domain-containing protein</fullName>
    </recommendedName>
</protein>
<feature type="signal peptide" evidence="1">
    <location>
        <begin position="1"/>
        <end position="25"/>
    </location>
</feature>
<feature type="domain" description="Ice-binding protein C-terminal" evidence="2">
    <location>
        <begin position="274"/>
        <end position="296"/>
    </location>
</feature>
<organism evidence="3 4">
    <name type="scientific">Haloferula sargassicola</name>
    <dbReference type="NCBI Taxonomy" id="490096"/>
    <lineage>
        <taxon>Bacteria</taxon>
        <taxon>Pseudomonadati</taxon>
        <taxon>Verrucomicrobiota</taxon>
        <taxon>Verrucomicrobiia</taxon>
        <taxon>Verrucomicrobiales</taxon>
        <taxon>Verrucomicrobiaceae</taxon>
        <taxon>Haloferula</taxon>
    </lineage>
</organism>
<comment type="caution">
    <text evidence="3">The sequence shown here is derived from an EMBL/GenBank/DDBJ whole genome shotgun (WGS) entry which is preliminary data.</text>
</comment>
<dbReference type="RefSeq" id="WP_353568894.1">
    <property type="nucleotide sequence ID" value="NZ_BAABRI010000035.1"/>
</dbReference>
<gene>
    <name evidence="3" type="ORF">Hsar01_04033</name>
</gene>
<evidence type="ECO:0000256" key="1">
    <source>
        <dbReference type="SAM" id="SignalP"/>
    </source>
</evidence>
<keyword evidence="4" id="KW-1185">Reference proteome</keyword>
<evidence type="ECO:0000313" key="4">
    <source>
        <dbReference type="Proteomes" id="UP001476282"/>
    </source>
</evidence>
<dbReference type="Pfam" id="PF07589">
    <property type="entry name" value="PEP-CTERM"/>
    <property type="match status" value="1"/>
</dbReference>
<accession>A0ABP9UTC8</accession>
<dbReference type="InterPro" id="IPR013424">
    <property type="entry name" value="Ice-binding_C"/>
</dbReference>
<keyword evidence="1" id="KW-0732">Signal</keyword>
<dbReference type="Proteomes" id="UP001476282">
    <property type="component" value="Unassembled WGS sequence"/>
</dbReference>
<evidence type="ECO:0000259" key="2">
    <source>
        <dbReference type="Pfam" id="PF07589"/>
    </source>
</evidence>
<dbReference type="EMBL" id="BAABRI010000035">
    <property type="protein sequence ID" value="GAA5484785.1"/>
    <property type="molecule type" value="Genomic_DNA"/>
</dbReference>
<evidence type="ECO:0000313" key="3">
    <source>
        <dbReference type="EMBL" id="GAA5484785.1"/>
    </source>
</evidence>
<proteinExistence type="predicted"/>
<reference evidence="3 4" key="1">
    <citation type="submission" date="2024-02" db="EMBL/GenBank/DDBJ databases">
        <title>Haloferula sargassicola NBRC 104335.</title>
        <authorList>
            <person name="Ichikawa N."/>
            <person name="Katano-Makiyama Y."/>
            <person name="Hidaka K."/>
        </authorList>
    </citation>
    <scope>NUCLEOTIDE SEQUENCE [LARGE SCALE GENOMIC DNA]</scope>
    <source>
        <strain evidence="3 4">NBRC 104335</strain>
    </source>
</reference>